<keyword evidence="2 5" id="KW-0812">Transmembrane</keyword>
<dbReference type="PANTHER" id="PTHR43701:SF2">
    <property type="entry name" value="MEMBRANE TRANSPORTER PROTEIN YJNA-RELATED"/>
    <property type="match status" value="1"/>
</dbReference>
<evidence type="ECO:0000256" key="1">
    <source>
        <dbReference type="ARBA" id="ARBA00004141"/>
    </source>
</evidence>
<dbReference type="GO" id="GO:0005886">
    <property type="term" value="C:plasma membrane"/>
    <property type="evidence" value="ECO:0007669"/>
    <property type="project" value="UniProtKB-SubCell"/>
</dbReference>
<evidence type="ECO:0000256" key="4">
    <source>
        <dbReference type="ARBA" id="ARBA00023136"/>
    </source>
</evidence>
<evidence type="ECO:0000256" key="5">
    <source>
        <dbReference type="RuleBase" id="RU363041"/>
    </source>
</evidence>
<dbReference type="PANTHER" id="PTHR43701">
    <property type="entry name" value="MEMBRANE TRANSPORTER PROTEIN MJ0441-RELATED"/>
    <property type="match status" value="1"/>
</dbReference>
<feature type="transmembrane region" description="Helical" evidence="5">
    <location>
        <begin position="7"/>
        <end position="40"/>
    </location>
</feature>
<keyword evidence="7" id="KW-1185">Reference proteome</keyword>
<feature type="transmembrane region" description="Helical" evidence="5">
    <location>
        <begin position="76"/>
        <end position="96"/>
    </location>
</feature>
<sequence length="122" mass="12835">MDMITVLLLVFVGICAGVLSGLTGVGGGIIMIPLLILFFGVSQFKAQGISLAAMLPPIGIMAVINYYKQGMVEVKFAVVISIAFVIGAFLGSKIALSLNQRTVKIIFGALLVFCGLKTILNK</sequence>
<protein>
    <recommendedName>
        <fullName evidence="5">Probable membrane transporter protein</fullName>
    </recommendedName>
</protein>
<dbReference type="Proteomes" id="UP000243197">
    <property type="component" value="Chromosome"/>
</dbReference>
<dbReference type="EMBL" id="AP014564">
    <property type="protein sequence ID" value="BAV94845.1"/>
    <property type="molecule type" value="Genomic_DNA"/>
</dbReference>
<dbReference type="Pfam" id="PF01925">
    <property type="entry name" value="TauE"/>
    <property type="match status" value="1"/>
</dbReference>
<organism evidence="6 7">
    <name type="scientific">Ichthyobacterium seriolicida</name>
    <dbReference type="NCBI Taxonomy" id="242600"/>
    <lineage>
        <taxon>Bacteria</taxon>
        <taxon>Pseudomonadati</taxon>
        <taxon>Bacteroidota</taxon>
        <taxon>Flavobacteriia</taxon>
        <taxon>Flavobacteriales</taxon>
        <taxon>Ichthyobacteriaceae</taxon>
        <taxon>Ichthyobacterium</taxon>
    </lineage>
</organism>
<evidence type="ECO:0000313" key="7">
    <source>
        <dbReference type="Proteomes" id="UP000243197"/>
    </source>
</evidence>
<accession>A0A1J1E1L7</accession>
<evidence type="ECO:0000313" key="6">
    <source>
        <dbReference type="EMBL" id="BAV94845.1"/>
    </source>
</evidence>
<reference evidence="6 7" key="1">
    <citation type="submission" date="2014-03" db="EMBL/GenBank/DDBJ databases">
        <title>complete genome sequence of Flavobacteriaceae bacterium JBKA-6.</title>
        <authorList>
            <person name="Takano T."/>
            <person name="Nakamura Y."/>
            <person name="Takuma S."/>
            <person name="Yasuike M."/>
            <person name="Matsuyama T."/>
            <person name="Sakai T."/>
            <person name="Fujiwara A."/>
            <person name="Kimoto K."/>
            <person name="Fukuda Y."/>
            <person name="Kondo H."/>
            <person name="Hirono I."/>
            <person name="Nakayasu C."/>
        </authorList>
    </citation>
    <scope>NUCLEOTIDE SEQUENCE [LARGE SCALE GENOMIC DNA]</scope>
    <source>
        <strain evidence="6 7">JBKA-6</strain>
    </source>
</reference>
<evidence type="ECO:0000256" key="2">
    <source>
        <dbReference type="ARBA" id="ARBA00022692"/>
    </source>
</evidence>
<keyword evidence="4 5" id="KW-0472">Membrane</keyword>
<dbReference type="KEGG" id="ise:JBKA6_0832"/>
<gene>
    <name evidence="6" type="ORF">JBKA6_0832</name>
</gene>
<keyword evidence="3 5" id="KW-1133">Transmembrane helix</keyword>
<dbReference type="InterPro" id="IPR002781">
    <property type="entry name" value="TM_pro_TauE-like"/>
</dbReference>
<dbReference type="RefSeq" id="WP_096686159.1">
    <property type="nucleotide sequence ID" value="NZ_AP014564.1"/>
</dbReference>
<comment type="subcellular location">
    <subcellularLocation>
        <location evidence="5">Cell membrane</location>
        <topology evidence="5">Multi-pass membrane protein</topology>
    </subcellularLocation>
    <subcellularLocation>
        <location evidence="1">Membrane</location>
        <topology evidence="1">Multi-pass membrane protein</topology>
    </subcellularLocation>
</comment>
<evidence type="ECO:0000256" key="3">
    <source>
        <dbReference type="ARBA" id="ARBA00022989"/>
    </source>
</evidence>
<feature type="transmembrane region" description="Helical" evidence="5">
    <location>
        <begin position="102"/>
        <end position="120"/>
    </location>
</feature>
<proteinExistence type="inferred from homology"/>
<feature type="transmembrane region" description="Helical" evidence="5">
    <location>
        <begin position="46"/>
        <end position="64"/>
    </location>
</feature>
<comment type="similarity">
    <text evidence="5">Belongs to the 4-toluene sulfonate uptake permease (TSUP) (TC 2.A.102) family.</text>
</comment>
<dbReference type="InterPro" id="IPR051598">
    <property type="entry name" value="TSUP/Inactive_protease-like"/>
</dbReference>
<keyword evidence="5" id="KW-1003">Cell membrane</keyword>
<dbReference type="OrthoDB" id="595460at2"/>
<name>A0A1J1E1L7_9FLAO</name>
<dbReference type="AlphaFoldDB" id="A0A1J1E1L7"/>